<comment type="caution">
    <text evidence="6">The sequence shown here is derived from an EMBL/GenBank/DDBJ whole genome shotgun (WGS) entry which is preliminary data.</text>
</comment>
<evidence type="ECO:0000313" key="7">
    <source>
        <dbReference type="Proteomes" id="UP001524587"/>
    </source>
</evidence>
<feature type="DNA-binding region" description="H-T-H motif" evidence="4">
    <location>
        <begin position="11"/>
        <end position="30"/>
    </location>
</feature>
<dbReference type="PANTHER" id="PTHR47506:SF7">
    <property type="entry name" value="TRANSCRIPTIONAL REGULATORY PROTEIN"/>
    <property type="match status" value="1"/>
</dbReference>
<dbReference type="Gene3D" id="1.10.357.10">
    <property type="entry name" value="Tetracycline Repressor, domain 2"/>
    <property type="match status" value="1"/>
</dbReference>
<dbReference type="Proteomes" id="UP001524587">
    <property type="component" value="Unassembled WGS sequence"/>
</dbReference>
<evidence type="ECO:0000256" key="3">
    <source>
        <dbReference type="ARBA" id="ARBA00023163"/>
    </source>
</evidence>
<evidence type="ECO:0000259" key="5">
    <source>
        <dbReference type="PROSITE" id="PS50977"/>
    </source>
</evidence>
<evidence type="ECO:0000256" key="1">
    <source>
        <dbReference type="ARBA" id="ARBA00023015"/>
    </source>
</evidence>
<protein>
    <submittedName>
        <fullName evidence="6">TetR/AcrR family transcriptional regulator</fullName>
    </submittedName>
</protein>
<keyword evidence="3" id="KW-0804">Transcription</keyword>
<dbReference type="InterPro" id="IPR009057">
    <property type="entry name" value="Homeodomain-like_sf"/>
</dbReference>
<keyword evidence="2 4" id="KW-0238">DNA-binding</keyword>
<evidence type="ECO:0000313" key="6">
    <source>
        <dbReference type="EMBL" id="MCQ8280080.1"/>
    </source>
</evidence>
<dbReference type="PANTHER" id="PTHR47506">
    <property type="entry name" value="TRANSCRIPTIONAL REGULATORY PROTEIN"/>
    <property type="match status" value="1"/>
</dbReference>
<dbReference type="Gene3D" id="1.10.10.60">
    <property type="entry name" value="Homeodomain-like"/>
    <property type="match status" value="1"/>
</dbReference>
<dbReference type="InterPro" id="IPR036271">
    <property type="entry name" value="Tet_transcr_reg_TetR-rel_C_sf"/>
</dbReference>
<accession>A0ABT1WCE9</accession>
<dbReference type="Pfam" id="PF00440">
    <property type="entry name" value="TetR_N"/>
    <property type="match status" value="1"/>
</dbReference>
<proteinExistence type="predicted"/>
<name>A0ABT1WCE9_9PROT</name>
<keyword evidence="7" id="KW-1185">Reference proteome</keyword>
<dbReference type="Pfam" id="PF16925">
    <property type="entry name" value="TetR_C_13"/>
    <property type="match status" value="1"/>
</dbReference>
<dbReference type="SUPFAM" id="SSF48498">
    <property type="entry name" value="Tetracyclin repressor-like, C-terminal domain"/>
    <property type="match status" value="1"/>
</dbReference>
<evidence type="ECO:0000256" key="2">
    <source>
        <dbReference type="ARBA" id="ARBA00023125"/>
    </source>
</evidence>
<organism evidence="6 7">
    <name type="scientific">Endosaccharibacter trunci</name>
    <dbReference type="NCBI Taxonomy" id="2812733"/>
    <lineage>
        <taxon>Bacteria</taxon>
        <taxon>Pseudomonadati</taxon>
        <taxon>Pseudomonadota</taxon>
        <taxon>Alphaproteobacteria</taxon>
        <taxon>Acetobacterales</taxon>
        <taxon>Acetobacteraceae</taxon>
        <taxon>Endosaccharibacter</taxon>
    </lineage>
</organism>
<dbReference type="InterPro" id="IPR001647">
    <property type="entry name" value="HTH_TetR"/>
</dbReference>
<evidence type="ECO:0000256" key="4">
    <source>
        <dbReference type="PROSITE-ProRule" id="PRU00335"/>
    </source>
</evidence>
<reference evidence="6 7" key="1">
    <citation type="submission" date="2022-06" db="EMBL/GenBank/DDBJ databases">
        <title>Endosaccharibacter gen. nov., sp. nov., endophytic bacteria isolated from sugarcane.</title>
        <authorList>
            <person name="Pitiwittayakul N."/>
            <person name="Yukphan P."/>
            <person name="Charoenyingcharoen P."/>
            <person name="Tanasupawat S."/>
        </authorList>
    </citation>
    <scope>NUCLEOTIDE SEQUENCE [LARGE SCALE GENOMIC DNA]</scope>
    <source>
        <strain evidence="6 7">KSS8</strain>
    </source>
</reference>
<keyword evidence="1" id="KW-0805">Transcription regulation</keyword>
<dbReference type="PROSITE" id="PS50977">
    <property type="entry name" value="HTH_TETR_2"/>
    <property type="match status" value="1"/>
</dbReference>
<dbReference type="InterPro" id="IPR011075">
    <property type="entry name" value="TetR_C"/>
</dbReference>
<dbReference type="SUPFAM" id="SSF46689">
    <property type="entry name" value="Homeodomain-like"/>
    <property type="match status" value="1"/>
</dbReference>
<sequence length="172" mass="18311">MIREHGHAGIGVAALMKQAGLTHGGFYAHFPSRDDLVAHAVDRMFADSAALVSNRLDTDDPRDGLRRLIDDYLSDEARRAVNKGCPLPSLTGDVPRMPPGARQRFAVGIDAFRTALEQAFTAIAAPEPASLASSVLSEMVGAMALARALDDDDKASAMLEASKTQIKARIGL</sequence>
<gene>
    <name evidence="6" type="ORF">NFI95_16685</name>
</gene>
<feature type="domain" description="HTH tetR-type" evidence="5">
    <location>
        <begin position="1"/>
        <end position="48"/>
    </location>
</feature>
<dbReference type="EMBL" id="JAMSKV010000022">
    <property type="protein sequence ID" value="MCQ8280080.1"/>
    <property type="molecule type" value="Genomic_DNA"/>
</dbReference>